<organism evidence="1 2">
    <name type="scientific">Kordiimonas pumila</name>
    <dbReference type="NCBI Taxonomy" id="2161677"/>
    <lineage>
        <taxon>Bacteria</taxon>
        <taxon>Pseudomonadati</taxon>
        <taxon>Pseudomonadota</taxon>
        <taxon>Alphaproteobacteria</taxon>
        <taxon>Kordiimonadales</taxon>
        <taxon>Kordiimonadaceae</taxon>
        <taxon>Kordiimonas</taxon>
    </lineage>
</organism>
<sequence>MIRDNMRHGFSEQQWNAAKEEMRHLLINTAKNLQMITYSDLVHQTQTIKLDPHDVRLAHMLGEISSEEDKKDRGLLTVIVVHKHGDMEPGPGFYELAKSKGRDISDKQKCWIDELHKVHAIWKQ</sequence>
<dbReference type="EMBL" id="JBHRSL010000002">
    <property type="protein sequence ID" value="MFC3051399.1"/>
    <property type="molecule type" value="Genomic_DNA"/>
</dbReference>
<comment type="caution">
    <text evidence="1">The sequence shown here is derived from an EMBL/GenBank/DDBJ whole genome shotgun (WGS) entry which is preliminary data.</text>
</comment>
<evidence type="ECO:0000313" key="2">
    <source>
        <dbReference type="Proteomes" id="UP001595444"/>
    </source>
</evidence>
<reference evidence="2" key="1">
    <citation type="journal article" date="2019" name="Int. J. Syst. Evol. Microbiol.">
        <title>The Global Catalogue of Microorganisms (GCM) 10K type strain sequencing project: providing services to taxonomists for standard genome sequencing and annotation.</title>
        <authorList>
            <consortium name="The Broad Institute Genomics Platform"/>
            <consortium name="The Broad Institute Genome Sequencing Center for Infectious Disease"/>
            <person name="Wu L."/>
            <person name="Ma J."/>
        </authorList>
    </citation>
    <scope>NUCLEOTIDE SEQUENCE [LARGE SCALE GENOMIC DNA]</scope>
    <source>
        <strain evidence="2">KCTC 62164</strain>
    </source>
</reference>
<accession>A0ABV7D2Z4</accession>
<name>A0ABV7D2Z4_9PROT</name>
<protein>
    <submittedName>
        <fullName evidence="1">Uncharacterized protein</fullName>
    </submittedName>
</protein>
<proteinExistence type="predicted"/>
<keyword evidence="2" id="KW-1185">Reference proteome</keyword>
<gene>
    <name evidence="1" type="ORF">ACFOKA_05735</name>
</gene>
<evidence type="ECO:0000313" key="1">
    <source>
        <dbReference type="EMBL" id="MFC3051399.1"/>
    </source>
</evidence>
<dbReference type="RefSeq" id="WP_194211526.1">
    <property type="nucleotide sequence ID" value="NZ_CP061205.1"/>
</dbReference>
<dbReference type="Proteomes" id="UP001595444">
    <property type="component" value="Unassembled WGS sequence"/>
</dbReference>